<evidence type="ECO:0000259" key="7">
    <source>
        <dbReference type="Pfam" id="PF09335"/>
    </source>
</evidence>
<dbReference type="InterPro" id="IPR015414">
    <property type="entry name" value="TMEM64"/>
</dbReference>
<sequence length="236" mass="25731">MRSYKPLTFYMAAVLFLSLAYFVSPISREAVWQLFPAFESMAHANPLFTALTFLVTSTLLAFLAFPSMPMICMAAGFYMGEFEGGATVLLGSALGGLSAFLFYRKHIQRPSAPINQQSAVKVWLTLLGLRLSPLVPAPVVNFFAAVFDVSPLQYLTTSLLGSAPLILFYAQIGQQGHHFLSGETPHWRQFSGYLIILTLSTLLSAMGPWKSALKELKQLKGSSGSNTLSLYSASGL</sequence>
<dbReference type="Proteomes" id="UP000189796">
    <property type="component" value="Chromosome I"/>
</dbReference>
<keyword evidence="5 6" id="KW-0472">Membrane</keyword>
<feature type="transmembrane region" description="Helical" evidence="6">
    <location>
        <begin position="192"/>
        <end position="209"/>
    </location>
</feature>
<proteinExistence type="inferred from homology"/>
<gene>
    <name evidence="8" type="ORF">SAMN05443248_5987</name>
</gene>
<accession>A0A1M5VIF2</accession>
<dbReference type="PANTHER" id="PTHR12677:SF59">
    <property type="entry name" value="GOLGI APPARATUS MEMBRANE PROTEIN TVP38-RELATED"/>
    <property type="match status" value="1"/>
</dbReference>
<feature type="transmembrane region" description="Helical" evidence="6">
    <location>
        <begin position="47"/>
        <end position="65"/>
    </location>
</feature>
<keyword evidence="2 6" id="KW-1003">Cell membrane</keyword>
<feature type="transmembrane region" description="Helical" evidence="6">
    <location>
        <begin position="123"/>
        <end position="147"/>
    </location>
</feature>
<dbReference type="InterPro" id="IPR032816">
    <property type="entry name" value="VTT_dom"/>
</dbReference>
<protein>
    <recommendedName>
        <fullName evidence="6">TVP38/TMEM64 family membrane protein</fullName>
    </recommendedName>
</protein>
<evidence type="ECO:0000256" key="2">
    <source>
        <dbReference type="ARBA" id="ARBA00022475"/>
    </source>
</evidence>
<keyword evidence="4 6" id="KW-1133">Transmembrane helix</keyword>
<dbReference type="AlphaFoldDB" id="A0A1M5VIF2"/>
<evidence type="ECO:0000256" key="6">
    <source>
        <dbReference type="RuleBase" id="RU366058"/>
    </source>
</evidence>
<dbReference type="PANTHER" id="PTHR12677">
    <property type="entry name" value="GOLGI APPARATUS MEMBRANE PROTEIN TVP38-RELATED"/>
    <property type="match status" value="1"/>
</dbReference>
<organism evidence="8 9">
    <name type="scientific">Bradyrhizobium erythrophlei</name>
    <dbReference type="NCBI Taxonomy" id="1437360"/>
    <lineage>
        <taxon>Bacteria</taxon>
        <taxon>Pseudomonadati</taxon>
        <taxon>Pseudomonadota</taxon>
        <taxon>Alphaproteobacteria</taxon>
        <taxon>Hyphomicrobiales</taxon>
        <taxon>Nitrobacteraceae</taxon>
        <taxon>Bradyrhizobium</taxon>
    </lineage>
</organism>
<dbReference type="OrthoDB" id="9779114at2"/>
<comment type="similarity">
    <text evidence="6">Belongs to the TVP38/TMEM64 family.</text>
</comment>
<feature type="transmembrane region" description="Helical" evidence="6">
    <location>
        <begin position="154"/>
        <end position="172"/>
    </location>
</feature>
<name>A0A1M5VIF2_9BRAD</name>
<evidence type="ECO:0000313" key="8">
    <source>
        <dbReference type="EMBL" id="SHH75001.1"/>
    </source>
</evidence>
<evidence type="ECO:0000256" key="4">
    <source>
        <dbReference type="ARBA" id="ARBA00022989"/>
    </source>
</evidence>
<dbReference type="EMBL" id="LT670817">
    <property type="protein sequence ID" value="SHH75001.1"/>
    <property type="molecule type" value="Genomic_DNA"/>
</dbReference>
<comment type="subcellular location">
    <subcellularLocation>
        <location evidence="1 6">Cell membrane</location>
        <topology evidence="1 6">Multi-pass membrane protein</topology>
    </subcellularLocation>
</comment>
<feature type="transmembrane region" description="Helical" evidence="6">
    <location>
        <begin position="86"/>
        <end position="103"/>
    </location>
</feature>
<keyword evidence="3 6" id="KW-0812">Transmembrane</keyword>
<evidence type="ECO:0000256" key="3">
    <source>
        <dbReference type="ARBA" id="ARBA00022692"/>
    </source>
</evidence>
<dbReference type="GO" id="GO:0005886">
    <property type="term" value="C:plasma membrane"/>
    <property type="evidence" value="ECO:0007669"/>
    <property type="project" value="UniProtKB-SubCell"/>
</dbReference>
<evidence type="ECO:0000256" key="1">
    <source>
        <dbReference type="ARBA" id="ARBA00004651"/>
    </source>
</evidence>
<reference evidence="8 9" key="1">
    <citation type="submission" date="2016-11" db="EMBL/GenBank/DDBJ databases">
        <authorList>
            <person name="Jaros S."/>
            <person name="Januszkiewicz K."/>
            <person name="Wedrychowicz H."/>
        </authorList>
    </citation>
    <scope>NUCLEOTIDE SEQUENCE [LARGE SCALE GENOMIC DNA]</scope>
    <source>
        <strain evidence="8 9">GAS138</strain>
    </source>
</reference>
<feature type="transmembrane region" description="Helical" evidence="6">
    <location>
        <begin position="7"/>
        <end position="27"/>
    </location>
</feature>
<evidence type="ECO:0000256" key="5">
    <source>
        <dbReference type="ARBA" id="ARBA00023136"/>
    </source>
</evidence>
<feature type="domain" description="VTT" evidence="7">
    <location>
        <begin position="65"/>
        <end position="174"/>
    </location>
</feature>
<dbReference type="Pfam" id="PF09335">
    <property type="entry name" value="VTT_dom"/>
    <property type="match status" value="1"/>
</dbReference>
<evidence type="ECO:0000313" key="9">
    <source>
        <dbReference type="Proteomes" id="UP000189796"/>
    </source>
</evidence>
<dbReference type="RefSeq" id="WP_079604463.1">
    <property type="nucleotide sequence ID" value="NZ_LT670817.1"/>
</dbReference>